<evidence type="ECO:0000313" key="6">
    <source>
        <dbReference type="EMBL" id="CAD6199971.1"/>
    </source>
</evidence>
<dbReference type="GO" id="GO:0005739">
    <property type="term" value="C:mitochondrion"/>
    <property type="evidence" value="ECO:0007669"/>
    <property type="project" value="TreeGrafter"/>
</dbReference>
<evidence type="ECO:0000313" key="7">
    <source>
        <dbReference type="Proteomes" id="UP000835052"/>
    </source>
</evidence>
<sequence length="251" mass="28128">MAQGVASNLFRAAFRTQLRNSHSYCIRPSLDLDADMVEVQKVAHEFAKKEMYPHMAEWDQKEHFPTDMMRKAGELGFGAIYCKPEHGGSDLTRLHASVIFEQLAAGCCSTAAYMSIHNMCAWMLDTYASEQLKEKFLPRIATFEDLCSYCLTEPDAGSDAANLRTTARKEKDYYVVNGSKAFISGAGASKHYVVMVRRDDGQPGAKGIFCLLIHDGMQGFSQGKKEQKLGWNTQPTRILTFEDLKVVTIFL</sequence>
<dbReference type="InterPro" id="IPR037069">
    <property type="entry name" value="AcylCoA_DH/ox_N_sf"/>
</dbReference>
<dbReference type="Pfam" id="PF02770">
    <property type="entry name" value="Acyl-CoA_dh_M"/>
    <property type="match status" value="1"/>
</dbReference>
<evidence type="ECO:0008006" key="8">
    <source>
        <dbReference type="Google" id="ProtNLM"/>
    </source>
</evidence>
<dbReference type="InterPro" id="IPR006091">
    <property type="entry name" value="Acyl-CoA_Oxase/DH_mid-dom"/>
</dbReference>
<dbReference type="SUPFAM" id="SSF56645">
    <property type="entry name" value="Acyl-CoA dehydrogenase NM domain-like"/>
    <property type="match status" value="1"/>
</dbReference>
<feature type="domain" description="Acyl-CoA dehydrogenase/oxidase N-terminal" evidence="5">
    <location>
        <begin position="38"/>
        <end position="143"/>
    </location>
</feature>
<dbReference type="PANTHER" id="PTHR43831">
    <property type="entry name" value="ISOBUTYRYL-COA DEHYDROGENASE"/>
    <property type="match status" value="1"/>
</dbReference>
<evidence type="ECO:0000259" key="4">
    <source>
        <dbReference type="Pfam" id="PF02770"/>
    </source>
</evidence>
<reference evidence="6" key="1">
    <citation type="submission" date="2020-10" db="EMBL/GenBank/DDBJ databases">
        <authorList>
            <person name="Kikuchi T."/>
        </authorList>
    </citation>
    <scope>NUCLEOTIDE SEQUENCE</scope>
    <source>
        <strain evidence="6">NKZ352</strain>
    </source>
</reference>
<dbReference type="OrthoDB" id="10254877at2759"/>
<dbReference type="GO" id="GO:0050660">
    <property type="term" value="F:flavin adenine dinucleotide binding"/>
    <property type="evidence" value="ECO:0007669"/>
    <property type="project" value="InterPro"/>
</dbReference>
<dbReference type="InterPro" id="IPR009100">
    <property type="entry name" value="AcylCoA_DH/oxidase_NM_dom_sf"/>
</dbReference>
<dbReference type="AlphaFoldDB" id="A0A8S1HYR8"/>
<dbReference type="Pfam" id="PF02771">
    <property type="entry name" value="Acyl-CoA_dh_N"/>
    <property type="match status" value="1"/>
</dbReference>
<protein>
    <recommendedName>
        <fullName evidence="8">Isobutyryl-CoA dehydrogenase, mitochondrial</fullName>
    </recommendedName>
</protein>
<name>A0A8S1HYR8_9PELO</name>
<evidence type="ECO:0000256" key="1">
    <source>
        <dbReference type="ARBA" id="ARBA00001974"/>
    </source>
</evidence>
<dbReference type="InterPro" id="IPR052547">
    <property type="entry name" value="Mito_Isobutyryl-CoADH"/>
</dbReference>
<dbReference type="EMBL" id="CAJGYM010000220">
    <property type="protein sequence ID" value="CAD6199971.1"/>
    <property type="molecule type" value="Genomic_DNA"/>
</dbReference>
<gene>
    <name evidence="6" type="ORF">CAUJ_LOCUS15870</name>
</gene>
<comment type="cofactor">
    <cofactor evidence="1">
        <name>FAD</name>
        <dbReference type="ChEBI" id="CHEBI:57692"/>
    </cofactor>
</comment>
<dbReference type="InterPro" id="IPR046373">
    <property type="entry name" value="Acyl-CoA_Oxase/DH_mid-dom_sf"/>
</dbReference>
<evidence type="ECO:0000256" key="2">
    <source>
        <dbReference type="ARBA" id="ARBA00022630"/>
    </source>
</evidence>
<evidence type="ECO:0000256" key="3">
    <source>
        <dbReference type="ARBA" id="ARBA00022827"/>
    </source>
</evidence>
<proteinExistence type="predicted"/>
<keyword evidence="2" id="KW-0285">Flavoprotein</keyword>
<keyword evidence="3" id="KW-0274">FAD</keyword>
<feature type="domain" description="Acyl-CoA oxidase/dehydrogenase middle" evidence="4">
    <location>
        <begin position="149"/>
        <end position="243"/>
    </location>
</feature>
<comment type="caution">
    <text evidence="6">The sequence shown here is derived from an EMBL/GenBank/DDBJ whole genome shotgun (WGS) entry which is preliminary data.</text>
</comment>
<keyword evidence="7" id="KW-1185">Reference proteome</keyword>
<organism evidence="6 7">
    <name type="scientific">Caenorhabditis auriculariae</name>
    <dbReference type="NCBI Taxonomy" id="2777116"/>
    <lineage>
        <taxon>Eukaryota</taxon>
        <taxon>Metazoa</taxon>
        <taxon>Ecdysozoa</taxon>
        <taxon>Nematoda</taxon>
        <taxon>Chromadorea</taxon>
        <taxon>Rhabditida</taxon>
        <taxon>Rhabditina</taxon>
        <taxon>Rhabditomorpha</taxon>
        <taxon>Rhabditoidea</taxon>
        <taxon>Rhabditidae</taxon>
        <taxon>Peloderinae</taxon>
        <taxon>Caenorhabditis</taxon>
    </lineage>
</organism>
<evidence type="ECO:0000259" key="5">
    <source>
        <dbReference type="Pfam" id="PF02771"/>
    </source>
</evidence>
<dbReference type="PANTHER" id="PTHR43831:SF1">
    <property type="entry name" value="ISOBUTYRYL-COA DEHYDROGENASE, MITOCHONDRIAL"/>
    <property type="match status" value="1"/>
</dbReference>
<accession>A0A8S1HYR8</accession>
<dbReference type="GO" id="GO:0016627">
    <property type="term" value="F:oxidoreductase activity, acting on the CH-CH group of donors"/>
    <property type="evidence" value="ECO:0007669"/>
    <property type="project" value="InterPro"/>
</dbReference>
<dbReference type="InterPro" id="IPR013786">
    <property type="entry name" value="AcylCoA_DH/ox_N"/>
</dbReference>
<dbReference type="Gene3D" id="2.40.110.10">
    <property type="entry name" value="Butyryl-CoA Dehydrogenase, subunit A, domain 2"/>
    <property type="match status" value="1"/>
</dbReference>
<dbReference type="Gene3D" id="1.10.540.10">
    <property type="entry name" value="Acyl-CoA dehydrogenase/oxidase, N-terminal domain"/>
    <property type="match status" value="1"/>
</dbReference>
<dbReference type="Proteomes" id="UP000835052">
    <property type="component" value="Unassembled WGS sequence"/>
</dbReference>